<dbReference type="PANTHER" id="PTHR46889:SF4">
    <property type="entry name" value="TRANSPOSASE INSO FOR INSERTION SEQUENCE ELEMENT IS911B-RELATED"/>
    <property type="match status" value="1"/>
</dbReference>
<feature type="domain" description="Integrase catalytic" evidence="2">
    <location>
        <begin position="1"/>
        <end position="97"/>
    </location>
</feature>
<sequence>MDKQSVLNALLMAVRRHTPQNRRGFSDQGSQYTCHEWQSFLKSHGLEVSMSHRGNCHDNVVAESFFQLLKQRKRTTNRVNSPQRQIPLPAPFNELIR</sequence>
<dbReference type="SUPFAM" id="SSF53098">
    <property type="entry name" value="Ribonuclease H-like"/>
    <property type="match status" value="1"/>
</dbReference>
<organism evidence="3 4">
    <name type="scientific">Pantoea anthophila</name>
    <dbReference type="NCBI Taxonomy" id="470931"/>
    <lineage>
        <taxon>Bacteria</taxon>
        <taxon>Pseudomonadati</taxon>
        <taxon>Pseudomonadota</taxon>
        <taxon>Gammaproteobacteria</taxon>
        <taxon>Enterobacterales</taxon>
        <taxon>Erwiniaceae</taxon>
        <taxon>Pantoea</taxon>
    </lineage>
</organism>
<proteinExistence type="predicted"/>
<dbReference type="Gene3D" id="3.30.420.10">
    <property type="entry name" value="Ribonuclease H-like superfamily/Ribonuclease H"/>
    <property type="match status" value="1"/>
</dbReference>
<evidence type="ECO:0000256" key="1">
    <source>
        <dbReference type="SAM" id="MobiDB-lite"/>
    </source>
</evidence>
<dbReference type="PANTHER" id="PTHR46889">
    <property type="entry name" value="TRANSPOSASE INSF FOR INSERTION SEQUENCE IS3B-RELATED"/>
    <property type="match status" value="1"/>
</dbReference>
<dbReference type="EMBL" id="VHIZ01000037">
    <property type="protein sequence ID" value="TPV28750.1"/>
    <property type="molecule type" value="Genomic_DNA"/>
</dbReference>
<dbReference type="InterPro" id="IPR012337">
    <property type="entry name" value="RNaseH-like_sf"/>
</dbReference>
<evidence type="ECO:0000259" key="2">
    <source>
        <dbReference type="PROSITE" id="PS50994"/>
    </source>
</evidence>
<evidence type="ECO:0000313" key="3">
    <source>
        <dbReference type="EMBL" id="TPV28750.1"/>
    </source>
</evidence>
<keyword evidence="4" id="KW-1185">Reference proteome</keyword>
<comment type="caution">
    <text evidence="3">The sequence shown here is derived from an EMBL/GenBank/DDBJ whole genome shotgun (WGS) entry which is preliminary data.</text>
</comment>
<dbReference type="Pfam" id="PF00665">
    <property type="entry name" value="rve"/>
    <property type="match status" value="1"/>
</dbReference>
<gene>
    <name evidence="3" type="ORF">FJW00_07270</name>
</gene>
<accession>A0ABY2Z8K4</accession>
<reference evidence="3 4" key="1">
    <citation type="submission" date="2019-06" db="EMBL/GenBank/DDBJ databases">
        <title>Taxogenomics and systematics of the genus Pantoea.</title>
        <authorList>
            <person name="Tambong J.T."/>
        </authorList>
    </citation>
    <scope>NUCLEOTIDE SEQUENCE [LARGE SCALE GENOMIC DNA]</scope>
    <source>
        <strain evidence="3 4">LMG 2558</strain>
    </source>
</reference>
<dbReference type="InterPro" id="IPR036397">
    <property type="entry name" value="RNaseH_sf"/>
</dbReference>
<evidence type="ECO:0000313" key="4">
    <source>
        <dbReference type="Proteomes" id="UP000316142"/>
    </source>
</evidence>
<name>A0ABY2Z8K4_9GAMM</name>
<feature type="region of interest" description="Disordered" evidence="1">
    <location>
        <begin position="76"/>
        <end position="97"/>
    </location>
</feature>
<dbReference type="InterPro" id="IPR050900">
    <property type="entry name" value="Transposase_IS3/IS150/IS904"/>
</dbReference>
<protein>
    <submittedName>
        <fullName evidence="3">Transposase family protein</fullName>
    </submittedName>
</protein>
<dbReference type="PROSITE" id="PS50994">
    <property type="entry name" value="INTEGRASE"/>
    <property type="match status" value="1"/>
</dbReference>
<dbReference type="InterPro" id="IPR001584">
    <property type="entry name" value="Integrase_cat-core"/>
</dbReference>
<dbReference type="Proteomes" id="UP000316142">
    <property type="component" value="Unassembled WGS sequence"/>
</dbReference>